<dbReference type="PROSITE" id="PS00018">
    <property type="entry name" value="EF_HAND_1"/>
    <property type="match status" value="1"/>
</dbReference>
<reference evidence="5" key="1">
    <citation type="submission" date="2016-04" db="EMBL/GenBank/DDBJ databases">
        <authorList>
            <person name="Calderon-Fernandez G.M.Sr."/>
        </authorList>
    </citation>
    <scope>NUCLEOTIDE SEQUENCE</scope>
    <source>
        <strain evidence="5">Int1</strain>
        <tissue evidence="5">Integument</tissue>
    </source>
</reference>
<evidence type="ECO:0000259" key="4">
    <source>
        <dbReference type="PROSITE" id="PS50222"/>
    </source>
</evidence>
<feature type="region of interest" description="Disordered" evidence="3">
    <location>
        <begin position="1"/>
        <end position="95"/>
    </location>
</feature>
<dbReference type="InterPro" id="IPR050230">
    <property type="entry name" value="CALM/Myosin/TropC-like"/>
</dbReference>
<feature type="compositionally biased region" description="Polar residues" evidence="3">
    <location>
        <begin position="50"/>
        <end position="64"/>
    </location>
</feature>
<dbReference type="SUPFAM" id="SSF47473">
    <property type="entry name" value="EF-hand"/>
    <property type="match status" value="1"/>
</dbReference>
<evidence type="ECO:0000256" key="2">
    <source>
        <dbReference type="ARBA" id="ARBA00022837"/>
    </source>
</evidence>
<dbReference type="GO" id="GO:0016460">
    <property type="term" value="C:myosin II complex"/>
    <property type="evidence" value="ECO:0007669"/>
    <property type="project" value="TreeGrafter"/>
</dbReference>
<feature type="compositionally biased region" description="Polar residues" evidence="3">
    <location>
        <begin position="21"/>
        <end position="31"/>
    </location>
</feature>
<sequence>HIQKFPYLRDTPSNMKKADTSQKLQAKVTSKTKSENTSREESKLTDERTNATSATKTSEYTTIDSESTKNSKSTKKVSFDLHQESHRKQGKKEEGKKVDSFLLSYPASVIENFDKKEIQEIKDQFNKYKDSSGTITDTMADLLVRSYGFNPSEQYLLKCLNNVDPDGRGKLTEVNFLVLMADMKCTLVDNAEMIEVFRIFDPDNTGTIQIEEMANITEYDG</sequence>
<keyword evidence="2" id="KW-0106">Calcium</keyword>
<dbReference type="InterPro" id="IPR002048">
    <property type="entry name" value="EF_hand_dom"/>
</dbReference>
<evidence type="ECO:0000256" key="3">
    <source>
        <dbReference type="SAM" id="MobiDB-lite"/>
    </source>
</evidence>
<name>A0A161MK12_TRIIF</name>
<protein>
    <submittedName>
        <fullName evidence="5">Calmodulin-like protein</fullName>
    </submittedName>
</protein>
<feature type="compositionally biased region" description="Basic and acidic residues" evidence="3">
    <location>
        <begin position="32"/>
        <end position="49"/>
    </location>
</feature>
<dbReference type="InterPro" id="IPR018247">
    <property type="entry name" value="EF_Hand_1_Ca_BS"/>
</dbReference>
<dbReference type="GO" id="GO:0005509">
    <property type="term" value="F:calcium ion binding"/>
    <property type="evidence" value="ECO:0007669"/>
    <property type="project" value="InterPro"/>
</dbReference>
<feature type="non-terminal residue" evidence="5">
    <location>
        <position position="1"/>
    </location>
</feature>
<organism evidence="5">
    <name type="scientific">Triatoma infestans</name>
    <name type="common">Assassin bug</name>
    <dbReference type="NCBI Taxonomy" id="30076"/>
    <lineage>
        <taxon>Eukaryota</taxon>
        <taxon>Metazoa</taxon>
        <taxon>Ecdysozoa</taxon>
        <taxon>Arthropoda</taxon>
        <taxon>Hexapoda</taxon>
        <taxon>Insecta</taxon>
        <taxon>Pterygota</taxon>
        <taxon>Neoptera</taxon>
        <taxon>Paraneoptera</taxon>
        <taxon>Hemiptera</taxon>
        <taxon>Heteroptera</taxon>
        <taxon>Panheteroptera</taxon>
        <taxon>Cimicomorpha</taxon>
        <taxon>Reduviidae</taxon>
        <taxon>Triatominae</taxon>
        <taxon>Triatoma</taxon>
    </lineage>
</organism>
<keyword evidence="1" id="KW-0677">Repeat</keyword>
<proteinExistence type="predicted"/>
<reference evidence="5" key="2">
    <citation type="journal article" date="2017" name="J. Med. Entomol.">
        <title>Transcriptome Analysis of the Triatoma infestans (Hemiptera: Reduviidae) Integument.</title>
        <authorList>
            <person name="Calderon-Fernandez G.M."/>
            <person name="Moriconi D.E."/>
            <person name="Dulbecco A.B."/>
            <person name="Juarez M.P."/>
        </authorList>
    </citation>
    <scope>NUCLEOTIDE SEQUENCE</scope>
    <source>
        <strain evidence="5">Int1</strain>
        <tissue evidence="5">Integument</tissue>
    </source>
</reference>
<dbReference type="PROSITE" id="PS50222">
    <property type="entry name" value="EF_HAND_2"/>
    <property type="match status" value="1"/>
</dbReference>
<dbReference type="PANTHER" id="PTHR23048">
    <property type="entry name" value="MYOSIN LIGHT CHAIN 1, 3"/>
    <property type="match status" value="1"/>
</dbReference>
<dbReference type="EMBL" id="GEMB01000627">
    <property type="protein sequence ID" value="JAS02506.1"/>
    <property type="molecule type" value="Transcribed_RNA"/>
</dbReference>
<dbReference type="FunFam" id="1.10.238.10:FF:000001">
    <property type="entry name" value="Calmodulin 1"/>
    <property type="match status" value="1"/>
</dbReference>
<feature type="non-terminal residue" evidence="5">
    <location>
        <position position="221"/>
    </location>
</feature>
<feature type="compositionally biased region" description="Basic and acidic residues" evidence="3">
    <location>
        <begin position="77"/>
        <end position="95"/>
    </location>
</feature>
<evidence type="ECO:0000313" key="5">
    <source>
        <dbReference type="EMBL" id="JAS02506.1"/>
    </source>
</evidence>
<accession>A0A161MK12</accession>
<dbReference type="AlphaFoldDB" id="A0A161MK12"/>
<dbReference type="PANTHER" id="PTHR23048:SF0">
    <property type="entry name" value="CALMODULIN LIKE 3"/>
    <property type="match status" value="1"/>
</dbReference>
<dbReference type="Gene3D" id="1.10.238.10">
    <property type="entry name" value="EF-hand"/>
    <property type="match status" value="1"/>
</dbReference>
<feature type="domain" description="EF-hand" evidence="4">
    <location>
        <begin position="188"/>
        <end position="221"/>
    </location>
</feature>
<dbReference type="InterPro" id="IPR011992">
    <property type="entry name" value="EF-hand-dom_pair"/>
</dbReference>
<evidence type="ECO:0000256" key="1">
    <source>
        <dbReference type="ARBA" id="ARBA00022737"/>
    </source>
</evidence>